<dbReference type="GO" id="GO:0006508">
    <property type="term" value="P:proteolysis"/>
    <property type="evidence" value="ECO:0007669"/>
    <property type="project" value="UniProtKB-KW"/>
</dbReference>
<evidence type="ECO:0000256" key="1">
    <source>
        <dbReference type="ARBA" id="ARBA00022670"/>
    </source>
</evidence>
<reference evidence="4 5" key="1">
    <citation type="journal article" date="2016" name="Nat. Commun.">
        <title>Thousands of microbial genomes shed light on interconnected biogeochemical processes in an aquifer system.</title>
        <authorList>
            <person name="Anantharaman K."/>
            <person name="Brown C.T."/>
            <person name="Hug L.A."/>
            <person name="Sharon I."/>
            <person name="Castelle C.J."/>
            <person name="Probst A.J."/>
            <person name="Thomas B.C."/>
            <person name="Singh A."/>
            <person name="Wilkins M.J."/>
            <person name="Karaoz U."/>
            <person name="Brodie E.L."/>
            <person name="Williams K.H."/>
            <person name="Hubbard S.S."/>
            <person name="Banfield J.F."/>
        </authorList>
    </citation>
    <scope>NUCLEOTIDE SEQUENCE [LARGE SCALE GENOMIC DNA]</scope>
</reference>
<comment type="caution">
    <text evidence="4">The sequence shown here is derived from an EMBL/GenBank/DDBJ whole genome shotgun (WGS) entry which is preliminary data.</text>
</comment>
<protein>
    <submittedName>
        <fullName evidence="4">Collagenase</fullName>
    </submittedName>
</protein>
<sequence length="415" mass="45287">MNHPIEIMSPAGSFETMTAAIQAGANAVYFGIEQLNMRARSTNNFTIDDLPTIVAKCRAAGVKTYLTVNTILYNHDLALLHKICDAAKKNSVTAVIASDIAAISYANSIGLEVHISTQQNVSNVEAVAFYAKFADVIVLARELTLMQIEQISEAIKERDIRGPKGELVQIELFAHGALCVAISGKCYMSLATDNASANRGACLQNCRRSYRVTDNETGEELVIDNQYIMSPKDLCTIGFIDKILAAGIRVLKLEGRGRSVEYVYTVTKAYREAVDSYKDGIYTPEKIAAWTKKLESVFNRGLWHGGYYLGKKLGEWSGAYGSQATKEKVFIGSAEKYFADPKVGQFIIESGELSIGDSIIIAGPTTGIIETVVKSMRVNDIEVTKAIKGNTVTLPIESTVRGSDKLFVLIDRAHA</sequence>
<gene>
    <name evidence="4" type="ORF">A3D53_03695</name>
</gene>
<dbReference type="AlphaFoldDB" id="A0A1F6MC13"/>
<keyword evidence="2" id="KW-0378">Hydrolase</keyword>
<name>A0A1F6MC13_9BACT</name>
<dbReference type="PANTHER" id="PTHR30217:SF6">
    <property type="entry name" value="TRNA HYDROXYLATION PROTEIN P"/>
    <property type="match status" value="1"/>
</dbReference>
<dbReference type="InterPro" id="IPR051454">
    <property type="entry name" value="RNA/ubiquinone_mod_enzymes"/>
</dbReference>
<dbReference type="PROSITE" id="PS01276">
    <property type="entry name" value="PEPTIDASE_U32"/>
    <property type="match status" value="1"/>
</dbReference>
<evidence type="ECO:0000256" key="2">
    <source>
        <dbReference type="ARBA" id="ARBA00022801"/>
    </source>
</evidence>
<dbReference type="SUPFAM" id="SSF50447">
    <property type="entry name" value="Translation proteins"/>
    <property type="match status" value="1"/>
</dbReference>
<organism evidence="4 5">
    <name type="scientific">Candidatus Magasanikbacteria bacterium RIFCSPHIGHO2_02_FULL_45_10</name>
    <dbReference type="NCBI Taxonomy" id="1798679"/>
    <lineage>
        <taxon>Bacteria</taxon>
        <taxon>Candidatus Magasanikiibacteriota</taxon>
    </lineage>
</organism>
<dbReference type="GO" id="GO:0008233">
    <property type="term" value="F:peptidase activity"/>
    <property type="evidence" value="ECO:0007669"/>
    <property type="project" value="UniProtKB-KW"/>
</dbReference>
<keyword evidence="1" id="KW-0645">Protease</keyword>
<dbReference type="InterPro" id="IPR001539">
    <property type="entry name" value="Peptidase_U32"/>
</dbReference>
<evidence type="ECO:0000256" key="3">
    <source>
        <dbReference type="ARBA" id="ARBA00038374"/>
    </source>
</evidence>
<proteinExistence type="inferred from homology"/>
<evidence type="ECO:0000313" key="4">
    <source>
        <dbReference type="EMBL" id="OGH69098.1"/>
    </source>
</evidence>
<dbReference type="EMBL" id="MFQA01000016">
    <property type="protein sequence ID" value="OGH69098.1"/>
    <property type="molecule type" value="Genomic_DNA"/>
</dbReference>
<dbReference type="InterPro" id="IPR009000">
    <property type="entry name" value="Transl_B-barrel_sf"/>
</dbReference>
<dbReference type="Proteomes" id="UP000176413">
    <property type="component" value="Unassembled WGS sequence"/>
</dbReference>
<accession>A0A1F6MC13</accession>
<dbReference type="PANTHER" id="PTHR30217">
    <property type="entry name" value="PEPTIDASE U32 FAMILY"/>
    <property type="match status" value="1"/>
</dbReference>
<dbReference type="Pfam" id="PF01136">
    <property type="entry name" value="Peptidase_U32"/>
    <property type="match status" value="1"/>
</dbReference>
<evidence type="ECO:0000313" key="5">
    <source>
        <dbReference type="Proteomes" id="UP000176413"/>
    </source>
</evidence>
<comment type="similarity">
    <text evidence="3">Belongs to the peptidase U32 family.</text>
</comment>